<protein>
    <submittedName>
        <fullName evidence="2">Uncharacterized protein</fullName>
    </submittedName>
</protein>
<evidence type="ECO:0000313" key="2">
    <source>
        <dbReference type="EMBL" id="KAH1057061.1"/>
    </source>
</evidence>
<proteinExistence type="predicted"/>
<dbReference type="AlphaFoldDB" id="A0A9D3UTC0"/>
<gene>
    <name evidence="2" type="ORF">J1N35_035126</name>
</gene>
<dbReference type="OrthoDB" id="1001461at2759"/>
<dbReference type="EMBL" id="JAIQCV010000010">
    <property type="protein sequence ID" value="KAH1057061.1"/>
    <property type="molecule type" value="Genomic_DNA"/>
</dbReference>
<name>A0A9D3UTC0_9ROSI</name>
<feature type="region of interest" description="Disordered" evidence="1">
    <location>
        <begin position="47"/>
        <end position="70"/>
    </location>
</feature>
<accession>A0A9D3UTC0</accession>
<evidence type="ECO:0000313" key="3">
    <source>
        <dbReference type="Proteomes" id="UP000828251"/>
    </source>
</evidence>
<dbReference type="Proteomes" id="UP000828251">
    <property type="component" value="Unassembled WGS sequence"/>
</dbReference>
<organism evidence="2 3">
    <name type="scientific">Gossypium stocksii</name>
    <dbReference type="NCBI Taxonomy" id="47602"/>
    <lineage>
        <taxon>Eukaryota</taxon>
        <taxon>Viridiplantae</taxon>
        <taxon>Streptophyta</taxon>
        <taxon>Embryophyta</taxon>
        <taxon>Tracheophyta</taxon>
        <taxon>Spermatophyta</taxon>
        <taxon>Magnoliopsida</taxon>
        <taxon>eudicotyledons</taxon>
        <taxon>Gunneridae</taxon>
        <taxon>Pentapetalae</taxon>
        <taxon>rosids</taxon>
        <taxon>malvids</taxon>
        <taxon>Malvales</taxon>
        <taxon>Malvaceae</taxon>
        <taxon>Malvoideae</taxon>
        <taxon>Gossypium</taxon>
    </lineage>
</organism>
<evidence type="ECO:0000256" key="1">
    <source>
        <dbReference type="SAM" id="MobiDB-lite"/>
    </source>
</evidence>
<comment type="caution">
    <text evidence="2">The sequence shown here is derived from an EMBL/GenBank/DDBJ whole genome shotgun (WGS) entry which is preliminary data.</text>
</comment>
<feature type="compositionally biased region" description="Basic and acidic residues" evidence="1">
    <location>
        <begin position="47"/>
        <end position="59"/>
    </location>
</feature>
<reference evidence="2 3" key="1">
    <citation type="journal article" date="2021" name="Plant Biotechnol. J.">
        <title>Multi-omics assisted identification of the key and species-specific regulatory components of drought-tolerant mechanisms in Gossypium stocksii.</title>
        <authorList>
            <person name="Yu D."/>
            <person name="Ke L."/>
            <person name="Zhang D."/>
            <person name="Wu Y."/>
            <person name="Sun Y."/>
            <person name="Mei J."/>
            <person name="Sun J."/>
            <person name="Sun Y."/>
        </authorList>
    </citation>
    <scope>NUCLEOTIDE SEQUENCE [LARGE SCALE GENOMIC DNA]</scope>
    <source>
        <strain evidence="3">cv. E1</strain>
        <tissue evidence="2">Leaf</tissue>
    </source>
</reference>
<sequence>MIGIENDATKFEDGLKPWAKQELCRQSITELNIAMAEIESFVELDSRKDKFESSKHKEMGNGGGNHEEEE</sequence>
<keyword evidence="3" id="KW-1185">Reference proteome</keyword>